<dbReference type="SUPFAM" id="SSF47203">
    <property type="entry name" value="Acyl-CoA dehydrogenase C-terminal domain-like"/>
    <property type="match status" value="1"/>
</dbReference>
<dbReference type="InterPro" id="IPR046373">
    <property type="entry name" value="Acyl-CoA_Oxase/DH_mid-dom_sf"/>
</dbReference>
<dbReference type="PANTHER" id="PTHR43292:SF3">
    <property type="entry name" value="ACYL-COA DEHYDROGENASE FADE29"/>
    <property type="match status" value="1"/>
</dbReference>
<organism evidence="10 11">
    <name type="scientific">Aeromicrobium senzhongii</name>
    <dbReference type="NCBI Taxonomy" id="2663859"/>
    <lineage>
        <taxon>Bacteria</taxon>
        <taxon>Bacillati</taxon>
        <taxon>Actinomycetota</taxon>
        <taxon>Actinomycetes</taxon>
        <taxon>Propionibacteriales</taxon>
        <taxon>Nocardioidaceae</taxon>
        <taxon>Aeromicrobium</taxon>
    </lineage>
</organism>
<dbReference type="Gene3D" id="1.10.540.10">
    <property type="entry name" value="Acyl-CoA dehydrogenase/oxidase, N-terminal domain"/>
    <property type="match status" value="1"/>
</dbReference>
<dbReference type="FunFam" id="2.40.110.10:FF:000011">
    <property type="entry name" value="Acyl-CoA dehydrogenase FadE34"/>
    <property type="match status" value="1"/>
</dbReference>
<dbReference type="Proteomes" id="UP000620591">
    <property type="component" value="Unassembled WGS sequence"/>
</dbReference>
<dbReference type="InterPro" id="IPR037069">
    <property type="entry name" value="AcylCoA_DH/ox_N_sf"/>
</dbReference>
<dbReference type="InterPro" id="IPR009075">
    <property type="entry name" value="AcylCo_DH/oxidase_C"/>
</dbReference>
<dbReference type="Pfam" id="PF00441">
    <property type="entry name" value="Acyl-CoA_dh_1"/>
    <property type="match status" value="1"/>
</dbReference>
<sequence length="390" mass="42477">MRLTLSPELDAFRHEMREFFTTQVPWSLREPVIEAAPLDRDVIVDTHRILHAAGLAVPGWPVRWGGRDWSTLQRHLWSEEMHLAGVFPPLSPNVGLVGPVIAAFGSPEMQLRFLPATAALDIFWCQGFSEPEAGSDLASVRTTAVRDGDSWVVNGQKTWTSLAHWADWMFCLVRTDPDAPKRQGGISMLLIDLASPGITIRPIEMIDGEAEVNEVFLEDVRVPADQLVGEVNRGWEYAKFLLGNERVGVAQVGNTKMRLGQAKQYAHSAGPDGRSAWDDPRVRARFADLENALVAVELTALRVAAESADGRPDPASSVLKLRGTQLQQQVAELVCDLAGPAAVLAGGDDPAVARWARRALAAHLNARKVSIYGGSNEIQRGIIASGVLGL</sequence>
<feature type="domain" description="Acyl-CoA dehydrogenase/oxidase C-terminal" evidence="7">
    <location>
        <begin position="232"/>
        <end position="387"/>
    </location>
</feature>
<dbReference type="InterPro" id="IPR006091">
    <property type="entry name" value="Acyl-CoA_Oxase/DH_mid-dom"/>
</dbReference>
<evidence type="ECO:0000313" key="11">
    <source>
        <dbReference type="Proteomes" id="UP000620591"/>
    </source>
</evidence>
<dbReference type="Pfam" id="PF02771">
    <property type="entry name" value="Acyl-CoA_dh_N"/>
    <property type="match status" value="1"/>
</dbReference>
<evidence type="ECO:0000256" key="3">
    <source>
        <dbReference type="ARBA" id="ARBA00022630"/>
    </source>
</evidence>
<dbReference type="InterPro" id="IPR009100">
    <property type="entry name" value="AcylCoA_DH/oxidase_NM_dom_sf"/>
</dbReference>
<comment type="similarity">
    <text evidence="2 6">Belongs to the acyl-CoA dehydrogenase family.</text>
</comment>
<dbReference type="Gene3D" id="2.40.110.10">
    <property type="entry name" value="Butyryl-CoA Dehydrogenase, subunit A, domain 2"/>
    <property type="match status" value="1"/>
</dbReference>
<dbReference type="EMBL" id="JACTVM010000004">
    <property type="protein sequence ID" value="MBC9227493.1"/>
    <property type="molecule type" value="Genomic_DNA"/>
</dbReference>
<evidence type="ECO:0000259" key="8">
    <source>
        <dbReference type="Pfam" id="PF02770"/>
    </source>
</evidence>
<evidence type="ECO:0000313" key="10">
    <source>
        <dbReference type="EMBL" id="MBC9227493.1"/>
    </source>
</evidence>
<evidence type="ECO:0000256" key="6">
    <source>
        <dbReference type="RuleBase" id="RU362125"/>
    </source>
</evidence>
<feature type="domain" description="Acyl-CoA dehydrogenase/oxidase N-terminal" evidence="9">
    <location>
        <begin position="7"/>
        <end position="119"/>
    </location>
</feature>
<evidence type="ECO:0000259" key="7">
    <source>
        <dbReference type="Pfam" id="PF00441"/>
    </source>
</evidence>
<dbReference type="GO" id="GO:0050660">
    <property type="term" value="F:flavin adenine dinucleotide binding"/>
    <property type="evidence" value="ECO:0007669"/>
    <property type="project" value="InterPro"/>
</dbReference>
<comment type="caution">
    <text evidence="10">The sequence shown here is derived from an EMBL/GenBank/DDBJ whole genome shotgun (WGS) entry which is preliminary data.</text>
</comment>
<name>A0A8I0EXG3_9ACTN</name>
<dbReference type="Pfam" id="PF02770">
    <property type="entry name" value="Acyl-CoA_dh_M"/>
    <property type="match status" value="1"/>
</dbReference>
<dbReference type="InterPro" id="IPR036250">
    <property type="entry name" value="AcylCo_DH-like_C"/>
</dbReference>
<protein>
    <submittedName>
        <fullName evidence="10">Acyl-CoA dehydrogenase family protein</fullName>
    </submittedName>
</protein>
<accession>A0A8I0EXG3</accession>
<keyword evidence="5 6" id="KW-0560">Oxidoreductase</keyword>
<dbReference type="GO" id="GO:0005886">
    <property type="term" value="C:plasma membrane"/>
    <property type="evidence" value="ECO:0007669"/>
    <property type="project" value="TreeGrafter"/>
</dbReference>
<comment type="cofactor">
    <cofactor evidence="1 6">
        <name>FAD</name>
        <dbReference type="ChEBI" id="CHEBI:57692"/>
    </cofactor>
</comment>
<reference evidence="10" key="1">
    <citation type="submission" date="2020-09" db="EMBL/GenBank/DDBJ databases">
        <title>Novel species in genus Aeromicrobium.</title>
        <authorList>
            <person name="Zhang G."/>
        </authorList>
    </citation>
    <scope>NUCLEOTIDE SEQUENCE</scope>
    <source>
        <strain evidence="10">Zg-636</strain>
    </source>
</reference>
<dbReference type="Gene3D" id="1.20.140.10">
    <property type="entry name" value="Butyryl-CoA Dehydrogenase, subunit A, domain 3"/>
    <property type="match status" value="1"/>
</dbReference>
<dbReference type="PANTHER" id="PTHR43292">
    <property type="entry name" value="ACYL-COA DEHYDROGENASE"/>
    <property type="match status" value="1"/>
</dbReference>
<evidence type="ECO:0000259" key="9">
    <source>
        <dbReference type="Pfam" id="PF02771"/>
    </source>
</evidence>
<dbReference type="RefSeq" id="WP_187769963.1">
    <property type="nucleotide sequence ID" value="NZ_JACTVM010000004.1"/>
</dbReference>
<dbReference type="AlphaFoldDB" id="A0A8I0EXG3"/>
<dbReference type="GO" id="GO:0016627">
    <property type="term" value="F:oxidoreductase activity, acting on the CH-CH group of donors"/>
    <property type="evidence" value="ECO:0007669"/>
    <property type="project" value="InterPro"/>
</dbReference>
<feature type="domain" description="Acyl-CoA oxidase/dehydrogenase middle" evidence="8">
    <location>
        <begin position="125"/>
        <end position="220"/>
    </location>
</feature>
<keyword evidence="4 6" id="KW-0274">FAD</keyword>
<keyword evidence="3 6" id="KW-0285">Flavoprotein</keyword>
<dbReference type="InterPro" id="IPR052161">
    <property type="entry name" value="Mycobact_Acyl-CoA_DH"/>
</dbReference>
<evidence type="ECO:0000256" key="5">
    <source>
        <dbReference type="ARBA" id="ARBA00023002"/>
    </source>
</evidence>
<evidence type="ECO:0000256" key="4">
    <source>
        <dbReference type="ARBA" id="ARBA00022827"/>
    </source>
</evidence>
<dbReference type="InterPro" id="IPR013786">
    <property type="entry name" value="AcylCoA_DH/ox_N"/>
</dbReference>
<evidence type="ECO:0000256" key="2">
    <source>
        <dbReference type="ARBA" id="ARBA00009347"/>
    </source>
</evidence>
<evidence type="ECO:0000256" key="1">
    <source>
        <dbReference type="ARBA" id="ARBA00001974"/>
    </source>
</evidence>
<gene>
    <name evidence="10" type="ORF">IBG24_14335</name>
</gene>
<dbReference type="SUPFAM" id="SSF56645">
    <property type="entry name" value="Acyl-CoA dehydrogenase NM domain-like"/>
    <property type="match status" value="1"/>
</dbReference>
<proteinExistence type="inferred from homology"/>